<evidence type="ECO:0000256" key="3">
    <source>
        <dbReference type="ARBA" id="ARBA00022553"/>
    </source>
</evidence>
<evidence type="ECO:0000256" key="5">
    <source>
        <dbReference type="ARBA" id="ARBA00022741"/>
    </source>
</evidence>
<name>A0A9W4L5W3_9BACI</name>
<evidence type="ECO:0000256" key="8">
    <source>
        <dbReference type="ARBA" id="ARBA00023012"/>
    </source>
</evidence>
<dbReference type="InterPro" id="IPR036097">
    <property type="entry name" value="HisK_dim/P_sf"/>
</dbReference>
<evidence type="ECO:0000259" key="9">
    <source>
        <dbReference type="PROSITE" id="PS50109"/>
    </source>
</evidence>
<keyword evidence="5" id="KW-0547">Nucleotide-binding</keyword>
<dbReference type="Gene3D" id="1.10.287.130">
    <property type="match status" value="1"/>
</dbReference>
<dbReference type="PANTHER" id="PTHR43065">
    <property type="entry name" value="SENSOR HISTIDINE KINASE"/>
    <property type="match status" value="1"/>
</dbReference>
<reference evidence="10" key="1">
    <citation type="submission" date="2021-11" db="EMBL/GenBank/DDBJ databases">
        <authorList>
            <person name="Bulgarelli D."/>
        </authorList>
    </citation>
    <scope>NUCLEOTIDE SEQUENCE</scope>
    <source>
        <strain evidence="10">Bi133</strain>
    </source>
</reference>
<keyword evidence="4 10" id="KW-0808">Transferase</keyword>
<comment type="catalytic activity">
    <reaction evidence="1">
        <text>ATP + protein L-histidine = ADP + protein N-phospho-L-histidine.</text>
        <dbReference type="EC" id="2.7.13.3"/>
    </reaction>
</comment>
<comment type="caution">
    <text evidence="10">The sequence shown here is derived from an EMBL/GenBank/DDBJ whole genome shotgun (WGS) entry which is preliminary data.</text>
</comment>
<dbReference type="SMART" id="SM00388">
    <property type="entry name" value="HisKA"/>
    <property type="match status" value="1"/>
</dbReference>
<evidence type="ECO:0000313" key="10">
    <source>
        <dbReference type="EMBL" id="CAH0292776.1"/>
    </source>
</evidence>
<dbReference type="Pfam" id="PF00512">
    <property type="entry name" value="HisKA"/>
    <property type="match status" value="1"/>
</dbReference>
<keyword evidence="7" id="KW-0067">ATP-binding</keyword>
<dbReference type="SUPFAM" id="SSF47384">
    <property type="entry name" value="Homodimeric domain of signal transducing histidine kinase"/>
    <property type="match status" value="1"/>
</dbReference>
<organism evidence="10 11">
    <name type="scientific">Peribacillus simplex</name>
    <dbReference type="NCBI Taxonomy" id="1478"/>
    <lineage>
        <taxon>Bacteria</taxon>
        <taxon>Bacillati</taxon>
        <taxon>Bacillota</taxon>
        <taxon>Bacilli</taxon>
        <taxon>Bacillales</taxon>
        <taxon>Bacillaceae</taxon>
        <taxon>Peribacillus</taxon>
    </lineage>
</organism>
<dbReference type="EC" id="2.7.13.3" evidence="2"/>
<dbReference type="PRINTS" id="PR00344">
    <property type="entry name" value="BCTRLSENSOR"/>
</dbReference>
<keyword evidence="8" id="KW-0902">Two-component regulatory system</keyword>
<evidence type="ECO:0000256" key="1">
    <source>
        <dbReference type="ARBA" id="ARBA00000085"/>
    </source>
</evidence>
<evidence type="ECO:0000256" key="2">
    <source>
        <dbReference type="ARBA" id="ARBA00012438"/>
    </source>
</evidence>
<dbReference type="Pfam" id="PF02518">
    <property type="entry name" value="HATPase_c"/>
    <property type="match status" value="1"/>
</dbReference>
<sequence length="385" mass="44628">MVNSMELSSEHKKYKNVLIQYLEENESVFLNEWNETIKINEIDPYKEKIKENGYGMYSLVIQTFKEVLSEDVLIKLAYQVAKERLEANINIGDFLYNINLGRNIIIRNLFGANIPINYMQKFINDINLHFDTFSYHAVTRYTNLTNEVIEEKKSYISENHKDKLAVLGQISSSFVHEFRNPLTAIMGFNKLLKRENPGLKYLDIIDYELNQLNFRITQFLHTSKSDFNEEQREEISVLKLIEEIQELTYANIVDASVNVEIDIYPNFVMTASKDGLKQVFLNLFINSIDALKDKEHPRILRINSLIEANERIIRISNNGPAIASELIESIFEPFVTTKELGTGIGLYVCKKIIESNAGYMNCVSNENLTTFSIHFPTVQNEFMRV</sequence>
<dbReference type="Gene3D" id="3.30.565.10">
    <property type="entry name" value="Histidine kinase-like ATPase, C-terminal domain"/>
    <property type="match status" value="1"/>
</dbReference>
<accession>A0A9W4L5W3</accession>
<evidence type="ECO:0000256" key="4">
    <source>
        <dbReference type="ARBA" id="ARBA00022679"/>
    </source>
</evidence>
<evidence type="ECO:0000256" key="7">
    <source>
        <dbReference type="ARBA" id="ARBA00022840"/>
    </source>
</evidence>
<dbReference type="Proteomes" id="UP000789326">
    <property type="component" value="Unassembled WGS sequence"/>
</dbReference>
<dbReference type="InterPro" id="IPR018984">
    <property type="entry name" value="Histidine_kinase_N"/>
</dbReference>
<proteinExistence type="predicted"/>
<dbReference type="Pfam" id="PF09385">
    <property type="entry name" value="HisK_N"/>
    <property type="match status" value="1"/>
</dbReference>
<keyword evidence="6 10" id="KW-0418">Kinase</keyword>
<gene>
    <name evidence="10" type="primary">kinD_3</name>
    <name evidence="10" type="ORF">SRABI133_04300</name>
</gene>
<dbReference type="InterPro" id="IPR003594">
    <property type="entry name" value="HATPase_dom"/>
</dbReference>
<dbReference type="InterPro" id="IPR036890">
    <property type="entry name" value="HATPase_C_sf"/>
</dbReference>
<dbReference type="CDD" id="cd00082">
    <property type="entry name" value="HisKA"/>
    <property type="match status" value="1"/>
</dbReference>
<feature type="domain" description="Histidine kinase" evidence="9">
    <location>
        <begin position="173"/>
        <end position="379"/>
    </location>
</feature>
<protein>
    <recommendedName>
        <fullName evidence="2">histidine kinase</fullName>
        <ecNumber evidence="2">2.7.13.3</ecNumber>
    </recommendedName>
</protein>
<dbReference type="InterPro" id="IPR003661">
    <property type="entry name" value="HisK_dim/P_dom"/>
</dbReference>
<dbReference type="AlphaFoldDB" id="A0A9W4L5W3"/>
<dbReference type="SMART" id="SM00387">
    <property type="entry name" value="HATPase_c"/>
    <property type="match status" value="1"/>
</dbReference>
<dbReference type="EMBL" id="CAKKMG010000089">
    <property type="protein sequence ID" value="CAH0292776.1"/>
    <property type="molecule type" value="Genomic_DNA"/>
</dbReference>
<dbReference type="GO" id="GO:0000155">
    <property type="term" value="F:phosphorelay sensor kinase activity"/>
    <property type="evidence" value="ECO:0007669"/>
    <property type="project" value="InterPro"/>
</dbReference>
<evidence type="ECO:0000313" key="11">
    <source>
        <dbReference type="Proteomes" id="UP000789326"/>
    </source>
</evidence>
<dbReference type="PANTHER" id="PTHR43065:SF10">
    <property type="entry name" value="PEROXIDE STRESS-ACTIVATED HISTIDINE KINASE MAK3"/>
    <property type="match status" value="1"/>
</dbReference>
<dbReference type="InterPro" id="IPR005467">
    <property type="entry name" value="His_kinase_dom"/>
</dbReference>
<dbReference type="InterPro" id="IPR004358">
    <property type="entry name" value="Sig_transdc_His_kin-like_C"/>
</dbReference>
<keyword evidence="3" id="KW-0597">Phosphoprotein</keyword>
<dbReference type="Gene3D" id="1.10.490.70">
    <property type="entry name" value="Histidine kinase N-terminal domain"/>
    <property type="match status" value="1"/>
</dbReference>
<dbReference type="PROSITE" id="PS50109">
    <property type="entry name" value="HIS_KIN"/>
    <property type="match status" value="1"/>
</dbReference>
<dbReference type="GO" id="GO:0005524">
    <property type="term" value="F:ATP binding"/>
    <property type="evidence" value="ECO:0007669"/>
    <property type="project" value="UniProtKB-KW"/>
</dbReference>
<dbReference type="SUPFAM" id="SSF55874">
    <property type="entry name" value="ATPase domain of HSP90 chaperone/DNA topoisomerase II/histidine kinase"/>
    <property type="match status" value="1"/>
</dbReference>
<evidence type="ECO:0000256" key="6">
    <source>
        <dbReference type="ARBA" id="ARBA00022777"/>
    </source>
</evidence>